<dbReference type="SUPFAM" id="SSF52540">
    <property type="entry name" value="P-loop containing nucleoside triphosphate hydrolases"/>
    <property type="match status" value="1"/>
</dbReference>
<evidence type="ECO:0000313" key="3">
    <source>
        <dbReference type="Proteomes" id="UP000016487"/>
    </source>
</evidence>
<dbReference type="InterPro" id="IPR027417">
    <property type="entry name" value="P-loop_NTPase"/>
</dbReference>
<name>A0AAD4AI28_9GAMM</name>
<feature type="domain" description="ATPase AAA-type core" evidence="1">
    <location>
        <begin position="242"/>
        <end position="332"/>
    </location>
</feature>
<comment type="caution">
    <text evidence="2">The sequence shown here is derived from an EMBL/GenBank/DDBJ whole genome shotgun (WGS) entry which is preliminary data.</text>
</comment>
<reference evidence="2" key="2">
    <citation type="submission" date="2015-03" db="EMBL/GenBank/DDBJ databases">
        <title>Genome sequence of Pseudoalteromonas citrea.</title>
        <authorList>
            <person name="Xie B.-B."/>
            <person name="Rong J.-C."/>
            <person name="Qin Q.-L."/>
            <person name="Zhang Y.-Z."/>
        </authorList>
    </citation>
    <scope>NUCLEOTIDE SEQUENCE</scope>
    <source>
        <strain evidence="2">DSM 8771</strain>
    </source>
</reference>
<dbReference type="Pfam" id="PF13304">
    <property type="entry name" value="AAA_21"/>
    <property type="match status" value="1"/>
</dbReference>
<dbReference type="GO" id="GO:0016887">
    <property type="term" value="F:ATP hydrolysis activity"/>
    <property type="evidence" value="ECO:0007669"/>
    <property type="project" value="InterPro"/>
</dbReference>
<evidence type="ECO:0000259" key="1">
    <source>
        <dbReference type="Pfam" id="PF13304"/>
    </source>
</evidence>
<dbReference type="AlphaFoldDB" id="A0AAD4AI28"/>
<dbReference type="GO" id="GO:0005524">
    <property type="term" value="F:ATP binding"/>
    <property type="evidence" value="ECO:0007669"/>
    <property type="project" value="InterPro"/>
</dbReference>
<dbReference type="Gene3D" id="3.40.50.300">
    <property type="entry name" value="P-loop containing nucleotide triphosphate hydrolases"/>
    <property type="match status" value="1"/>
</dbReference>
<protein>
    <recommendedName>
        <fullName evidence="1">ATPase AAA-type core domain-containing protein</fullName>
    </recommendedName>
</protein>
<accession>A0AAD4AI28</accession>
<dbReference type="EMBL" id="AHBZ03000021">
    <property type="protein sequence ID" value="KAF7770117.1"/>
    <property type="molecule type" value="Genomic_DNA"/>
</dbReference>
<dbReference type="RefSeq" id="WP_010365085.1">
    <property type="nucleotide sequence ID" value="NZ_AHBZ03000021.1"/>
</dbReference>
<reference evidence="2" key="1">
    <citation type="journal article" date="2012" name="J. Bacteriol.">
        <title>Genome sequences of type strains of seven species of the marine bacterium Pseudoalteromonas.</title>
        <authorList>
            <person name="Xie B.B."/>
            <person name="Shu Y.L."/>
            <person name="Qin Q.L."/>
            <person name="Rong J.C."/>
            <person name="Zhang X.Y."/>
            <person name="Chen X.L."/>
            <person name="Shi M."/>
            <person name="He H.L."/>
            <person name="Zhou B.C."/>
            <person name="Zhang Y.Z."/>
        </authorList>
    </citation>
    <scope>NUCLEOTIDE SEQUENCE</scope>
    <source>
        <strain evidence="2">DSM 8771</strain>
    </source>
</reference>
<evidence type="ECO:0000313" key="2">
    <source>
        <dbReference type="EMBL" id="KAF7770117.1"/>
    </source>
</evidence>
<organism evidence="2 3">
    <name type="scientific">Pseudoalteromonas citrea</name>
    <dbReference type="NCBI Taxonomy" id="43655"/>
    <lineage>
        <taxon>Bacteria</taxon>
        <taxon>Pseudomonadati</taxon>
        <taxon>Pseudomonadota</taxon>
        <taxon>Gammaproteobacteria</taxon>
        <taxon>Alteromonadales</taxon>
        <taxon>Pseudoalteromonadaceae</taxon>
        <taxon>Pseudoalteromonas</taxon>
    </lineage>
</organism>
<gene>
    <name evidence="2" type="ORF">PCIT_a3081</name>
</gene>
<sequence length="702" mass="81723">MGIKRIQIRNILSFKEVDISGLEQVTCLLGINNAGKSNLLKAISFFYKALESVRCIPLELNSNYDSFGQISITFDTFHINKLVHSHKANSNHYFSKVRSALFPRKKGIWFGFYNSGERPKEYDELTLTLNIRNDGTYNFEDGTSTLREVILDIFPLFEIDSRHLELHDWNHLWQFLGKLRPFNAVDFQSQFESFLEESELEIYRNRIDEINRLSSTKPYKYRDKIIAYLKAGLKGDKFEFDGFDLRRTSDGTNSYNYILTVLNLISSLSKRTYQTPIIFVDEPEIGLHPKMSEKLIHELQYSLELLYTNKEGKRLKTPRPKLILSTHSQNIVKQVIKSFNNEHKVFHFYKGADFTTSVSYAKSKFNDSNFLCNFGDNEARLFFSSFILFVEGQTEKEVFENNNLIRKFPWLLGVDVYKASDEKVSKKITPDFINTKIPYKFLFDADKGVKIYYDKNLGENILKFDRYGSSLDLRPQSIKKIKEHAHMAYSFKSSNEFSLEAEIYRLANEIINLDKTPIPICPLKLTCENATFLPNLFNGINKILRAKNTIVLSTTIEGTLINRKSIDLFLEWLRNKRCVDVDEICMKIQKPSFLNKSTLTQYLRIAFLGKSDSLLKKKKFKRNDISTTLVDIEAKRAMLWLEDKLSSSDGINKTDGWVSDFLNYAILELEHASKERGLEFDKLFKVYFEELYDTISQLRYGS</sequence>
<dbReference type="PANTHER" id="PTHR43581:SF2">
    <property type="entry name" value="EXCINUCLEASE ATPASE SUBUNIT"/>
    <property type="match status" value="1"/>
</dbReference>
<dbReference type="InterPro" id="IPR051396">
    <property type="entry name" value="Bact_Antivir_Def_Nuclease"/>
</dbReference>
<proteinExistence type="predicted"/>
<dbReference type="InterPro" id="IPR003959">
    <property type="entry name" value="ATPase_AAA_core"/>
</dbReference>
<dbReference type="Proteomes" id="UP000016487">
    <property type="component" value="Unassembled WGS sequence"/>
</dbReference>
<dbReference type="PANTHER" id="PTHR43581">
    <property type="entry name" value="ATP/GTP PHOSPHATASE"/>
    <property type="match status" value="1"/>
</dbReference>
<dbReference type="NCBIfam" id="NF038234">
    <property type="entry name" value="retron_eff_Eco8"/>
    <property type="match status" value="1"/>
</dbReference>